<accession>F2NCB8</accession>
<dbReference type="PANTHER" id="PTHR30561">
    <property type="entry name" value="SMR FAMILY PROTON-DEPENDENT DRUG EFFLUX TRANSPORTER SUGE"/>
    <property type="match status" value="1"/>
</dbReference>
<proteinExistence type="predicted"/>
<keyword evidence="4" id="KW-0997">Cell inner membrane</keyword>
<keyword evidence="8 11" id="KW-1133">Transmembrane helix</keyword>
<feature type="domain" description="EamA" evidence="12">
    <location>
        <begin position="53"/>
        <end position="122"/>
    </location>
</feature>
<feature type="transmembrane region" description="Helical" evidence="11">
    <location>
        <begin position="105"/>
        <end position="122"/>
    </location>
</feature>
<dbReference type="OrthoDB" id="9156836at2"/>
<comment type="subcellular location">
    <subcellularLocation>
        <location evidence="1">Cell membrane</location>
        <topology evidence="1">Multi-pass membrane protein</topology>
    </subcellularLocation>
</comment>
<keyword evidence="7" id="KW-0448">Lipopolysaccharide biosynthesis</keyword>
<organism evidence="13 14">
    <name type="scientific">Desulfobacca acetoxidans (strain ATCC 700848 / DSM 11109 / ASRB2)</name>
    <dbReference type="NCBI Taxonomy" id="880072"/>
    <lineage>
        <taxon>Bacteria</taxon>
        <taxon>Pseudomonadati</taxon>
        <taxon>Thermodesulfobacteriota</taxon>
        <taxon>Desulfobaccia</taxon>
        <taxon>Desulfobaccales</taxon>
        <taxon>Desulfobaccaceae</taxon>
        <taxon>Desulfobacca</taxon>
    </lineage>
</organism>
<reference evidence="13 14" key="1">
    <citation type="journal article" date="2011" name="Stand. Genomic Sci.">
        <title>Complete genome sequence of the acetate-degrading sulfate reducer Desulfobacca acetoxidans type strain (ASRB2).</title>
        <authorList>
            <person name="Goker M."/>
            <person name="Teshima H."/>
            <person name="Lapidus A."/>
            <person name="Nolan M."/>
            <person name="Lucas S."/>
            <person name="Hammon N."/>
            <person name="Deshpande S."/>
            <person name="Cheng J.F."/>
            <person name="Tapia R."/>
            <person name="Han C."/>
            <person name="Goodwin L."/>
            <person name="Pitluck S."/>
            <person name="Huntemann M."/>
            <person name="Liolios K."/>
            <person name="Ivanova N."/>
            <person name="Pagani I."/>
            <person name="Mavromatis K."/>
            <person name="Ovchinikova G."/>
            <person name="Pati A."/>
            <person name="Chen A."/>
            <person name="Palaniappan K."/>
            <person name="Land M."/>
            <person name="Hauser L."/>
            <person name="Brambilla E.M."/>
            <person name="Rohde M."/>
            <person name="Spring S."/>
            <person name="Detter J.C."/>
            <person name="Woyke T."/>
            <person name="Bristow J."/>
            <person name="Eisen J.A."/>
            <person name="Markowitz V."/>
            <person name="Hugenholtz P."/>
            <person name="Kyrpides N.C."/>
            <person name="Klenk H.P."/>
        </authorList>
    </citation>
    <scope>NUCLEOTIDE SEQUENCE [LARGE SCALE GENOMIC DNA]</scope>
    <source>
        <strain evidence="14">ATCC 700848 / DSM 11109 / ASRB2</strain>
    </source>
</reference>
<dbReference type="Pfam" id="PF00892">
    <property type="entry name" value="EamA"/>
    <property type="match status" value="1"/>
</dbReference>
<evidence type="ECO:0000256" key="10">
    <source>
        <dbReference type="ARBA" id="ARBA00023136"/>
    </source>
</evidence>
<evidence type="ECO:0000313" key="14">
    <source>
        <dbReference type="Proteomes" id="UP000000483"/>
    </source>
</evidence>
<dbReference type="RefSeq" id="WP_013706094.1">
    <property type="nucleotide sequence ID" value="NC_015388.1"/>
</dbReference>
<dbReference type="InterPro" id="IPR037185">
    <property type="entry name" value="EmrE-like"/>
</dbReference>
<name>F2NCB8_DESAR</name>
<evidence type="ECO:0000259" key="12">
    <source>
        <dbReference type="Pfam" id="PF00892"/>
    </source>
</evidence>
<dbReference type="PANTHER" id="PTHR30561:SF9">
    <property type="entry name" value="4-AMINO-4-DEOXY-L-ARABINOSE-PHOSPHOUNDECAPRENOL FLIPPASE SUBUNIT ARNF-RELATED"/>
    <property type="match status" value="1"/>
</dbReference>
<dbReference type="InterPro" id="IPR000390">
    <property type="entry name" value="Small_drug/metabolite_transptr"/>
</dbReference>
<gene>
    <name evidence="13" type="ordered locus">Desac_1118</name>
</gene>
<evidence type="ECO:0000256" key="11">
    <source>
        <dbReference type="SAM" id="Phobius"/>
    </source>
</evidence>
<dbReference type="KEGG" id="dao:Desac_1118"/>
<dbReference type="EMBL" id="CP002629">
    <property type="protein sequence ID" value="AEB08982.1"/>
    <property type="molecule type" value="Genomic_DNA"/>
</dbReference>
<dbReference type="Gene3D" id="1.10.3730.20">
    <property type="match status" value="1"/>
</dbReference>
<dbReference type="STRING" id="880072.Desac_1118"/>
<protein>
    <recommendedName>
        <fullName evidence="12">EamA domain-containing protein</fullName>
    </recommendedName>
</protein>
<dbReference type="InterPro" id="IPR000620">
    <property type="entry name" value="EamA_dom"/>
</dbReference>
<keyword evidence="9" id="KW-0443">Lipid metabolism</keyword>
<evidence type="ECO:0000256" key="9">
    <source>
        <dbReference type="ARBA" id="ARBA00023098"/>
    </source>
</evidence>
<dbReference type="AlphaFoldDB" id="F2NCB8"/>
<keyword evidence="5" id="KW-0441">Lipid A biosynthesis</keyword>
<keyword evidence="6 11" id="KW-0812">Transmembrane</keyword>
<evidence type="ECO:0000256" key="5">
    <source>
        <dbReference type="ARBA" id="ARBA00022556"/>
    </source>
</evidence>
<dbReference type="SUPFAM" id="SSF103481">
    <property type="entry name" value="Multidrug resistance efflux transporter EmrE"/>
    <property type="match status" value="1"/>
</dbReference>
<keyword evidence="3" id="KW-0444">Lipid biosynthesis</keyword>
<dbReference type="eggNOG" id="COG2510">
    <property type="taxonomic scope" value="Bacteria"/>
</dbReference>
<evidence type="ECO:0000256" key="7">
    <source>
        <dbReference type="ARBA" id="ARBA00022985"/>
    </source>
</evidence>
<dbReference type="Proteomes" id="UP000000483">
    <property type="component" value="Chromosome"/>
</dbReference>
<evidence type="ECO:0000256" key="4">
    <source>
        <dbReference type="ARBA" id="ARBA00022519"/>
    </source>
</evidence>
<feature type="transmembrane region" description="Helical" evidence="11">
    <location>
        <begin position="6"/>
        <end position="24"/>
    </location>
</feature>
<dbReference type="GO" id="GO:0005886">
    <property type="term" value="C:plasma membrane"/>
    <property type="evidence" value="ECO:0007669"/>
    <property type="project" value="UniProtKB-SubCell"/>
</dbReference>
<dbReference type="GO" id="GO:0022857">
    <property type="term" value="F:transmembrane transporter activity"/>
    <property type="evidence" value="ECO:0007669"/>
    <property type="project" value="InterPro"/>
</dbReference>
<dbReference type="GO" id="GO:0009103">
    <property type="term" value="P:lipopolysaccharide biosynthetic process"/>
    <property type="evidence" value="ECO:0007669"/>
    <property type="project" value="UniProtKB-KW"/>
</dbReference>
<reference evidence="14" key="2">
    <citation type="submission" date="2011-03" db="EMBL/GenBank/DDBJ databases">
        <title>The complete genome of Desulfobacca acetoxidans DSM 11109.</title>
        <authorList>
            <consortium name="US DOE Joint Genome Institute (JGI-PGF)"/>
            <person name="Lucas S."/>
            <person name="Copeland A."/>
            <person name="Lapidus A."/>
            <person name="Bruce D."/>
            <person name="Goodwin L."/>
            <person name="Pitluck S."/>
            <person name="Peters L."/>
            <person name="Kyrpides N."/>
            <person name="Mavromatis K."/>
            <person name="Ivanova N."/>
            <person name="Ovchinnikova G."/>
            <person name="Teshima H."/>
            <person name="Detter J.C."/>
            <person name="Han C."/>
            <person name="Land M."/>
            <person name="Hauser L."/>
            <person name="Markowitz V."/>
            <person name="Cheng J.-F."/>
            <person name="Hugenholtz P."/>
            <person name="Woyke T."/>
            <person name="Wu D."/>
            <person name="Spring S."/>
            <person name="Schueler E."/>
            <person name="Brambilla E."/>
            <person name="Klenk H.-P."/>
            <person name="Eisen J.A."/>
        </authorList>
    </citation>
    <scope>NUCLEOTIDE SEQUENCE [LARGE SCALE GENOMIC DNA]</scope>
    <source>
        <strain evidence="14">ATCC 700848 / DSM 11109 / ASRB2</strain>
    </source>
</reference>
<evidence type="ECO:0000256" key="1">
    <source>
        <dbReference type="ARBA" id="ARBA00004651"/>
    </source>
</evidence>
<keyword evidence="14" id="KW-1185">Reference proteome</keyword>
<evidence type="ECO:0000313" key="13">
    <source>
        <dbReference type="EMBL" id="AEB08982.1"/>
    </source>
</evidence>
<dbReference type="GO" id="GO:0009245">
    <property type="term" value="P:lipid A biosynthetic process"/>
    <property type="evidence" value="ECO:0007669"/>
    <property type="project" value="UniProtKB-KW"/>
</dbReference>
<dbReference type="HOGENOM" id="CLU_131462_2_1_7"/>
<keyword evidence="10 11" id="KW-0472">Membrane</keyword>
<evidence type="ECO:0000256" key="3">
    <source>
        <dbReference type="ARBA" id="ARBA00022516"/>
    </source>
</evidence>
<keyword evidence="2" id="KW-1003">Cell membrane</keyword>
<feature type="transmembrane region" description="Helical" evidence="11">
    <location>
        <begin position="54"/>
        <end position="72"/>
    </location>
</feature>
<feature type="transmembrane region" description="Helical" evidence="11">
    <location>
        <begin position="79"/>
        <end position="99"/>
    </location>
</feature>
<evidence type="ECO:0000256" key="6">
    <source>
        <dbReference type="ARBA" id="ARBA00022692"/>
    </source>
</evidence>
<evidence type="ECO:0000256" key="2">
    <source>
        <dbReference type="ARBA" id="ARBA00022475"/>
    </source>
</evidence>
<sequence>MVRYTVLALVTVNIAFNVIGQLCLKYGMNKIGNFQISLSGLFPIFVKAFLSPYILLGLSCYVTGFLIWLVVLAKAEVSYAYPLISLGYVLTAALGWWLLGESVTWVRLTGIIITCVGVFIISQS</sequence>
<evidence type="ECO:0000256" key="8">
    <source>
        <dbReference type="ARBA" id="ARBA00022989"/>
    </source>
</evidence>